<comment type="caution">
    <text evidence="1">The sequence shown here is derived from an EMBL/GenBank/DDBJ whole genome shotgun (WGS) entry which is preliminary data.</text>
</comment>
<dbReference type="EMBL" id="BMMV01000003">
    <property type="protein sequence ID" value="GGJ80751.1"/>
    <property type="molecule type" value="Genomic_DNA"/>
</dbReference>
<keyword evidence="2" id="KW-1185">Reference proteome</keyword>
<dbReference type="SUPFAM" id="SSF54637">
    <property type="entry name" value="Thioesterase/thiol ester dehydrase-isomerase"/>
    <property type="match status" value="1"/>
</dbReference>
<sequence length="155" mass="17821">MSEHVTEGRATEPTYGFVVPVVVHFDELDSFGMLYNSRYGVLVERAWVSYWQEREIAFSRDWTALGDAFNVVKDFRIIFEAPIDRPGEYGVRIWVEHLGRTSLTYGFRIGSRDGGPPTYAYGTRTLIRLDPETKRPSAWSEKARELVAEQLRPGE</sequence>
<dbReference type="Pfam" id="PF13279">
    <property type="entry name" value="4HBT_2"/>
    <property type="match status" value="1"/>
</dbReference>
<proteinExistence type="predicted"/>
<dbReference type="RefSeq" id="WP_229700664.1">
    <property type="nucleotide sequence ID" value="NZ_BMMV01000003.1"/>
</dbReference>
<dbReference type="Gene3D" id="3.10.129.10">
    <property type="entry name" value="Hotdog Thioesterase"/>
    <property type="match status" value="1"/>
</dbReference>
<organism evidence="1 2">
    <name type="scientific">Streptomyces camponoticapitis</name>
    <dbReference type="NCBI Taxonomy" id="1616125"/>
    <lineage>
        <taxon>Bacteria</taxon>
        <taxon>Bacillati</taxon>
        <taxon>Actinomycetota</taxon>
        <taxon>Actinomycetes</taxon>
        <taxon>Kitasatosporales</taxon>
        <taxon>Streptomycetaceae</taxon>
        <taxon>Streptomyces</taxon>
    </lineage>
</organism>
<dbReference type="CDD" id="cd00586">
    <property type="entry name" value="4HBT"/>
    <property type="match status" value="1"/>
</dbReference>
<evidence type="ECO:0000313" key="2">
    <source>
        <dbReference type="Proteomes" id="UP000660265"/>
    </source>
</evidence>
<dbReference type="Proteomes" id="UP000660265">
    <property type="component" value="Unassembled WGS sequence"/>
</dbReference>
<accession>A0ABQ2E3N0</accession>
<evidence type="ECO:0000313" key="1">
    <source>
        <dbReference type="EMBL" id="GGJ80751.1"/>
    </source>
</evidence>
<reference evidence="2" key="1">
    <citation type="journal article" date="2019" name="Int. J. Syst. Evol. Microbiol.">
        <title>The Global Catalogue of Microorganisms (GCM) 10K type strain sequencing project: providing services to taxonomists for standard genome sequencing and annotation.</title>
        <authorList>
            <consortium name="The Broad Institute Genomics Platform"/>
            <consortium name="The Broad Institute Genome Sequencing Center for Infectious Disease"/>
            <person name="Wu L."/>
            <person name="Ma J."/>
        </authorList>
    </citation>
    <scope>NUCLEOTIDE SEQUENCE [LARGE SCALE GENOMIC DNA]</scope>
    <source>
        <strain evidence="2">CGMCC 4.7275</strain>
    </source>
</reference>
<protein>
    <submittedName>
        <fullName evidence="1">Thioesterase</fullName>
    </submittedName>
</protein>
<name>A0ABQ2E3N0_9ACTN</name>
<dbReference type="InterPro" id="IPR029069">
    <property type="entry name" value="HotDog_dom_sf"/>
</dbReference>
<gene>
    <name evidence="1" type="ORF">GCM10011583_10350</name>
</gene>